<protein>
    <recommendedName>
        <fullName evidence="6">Carbamoyl-phosphate synthetase large subunit oligomerisation domain-containing protein</fullName>
    </recommendedName>
</protein>
<evidence type="ECO:0000313" key="7">
    <source>
        <dbReference type="EMBL" id="GAI94578.1"/>
    </source>
</evidence>
<dbReference type="EMBL" id="BARW01018066">
    <property type="protein sequence ID" value="GAI94578.1"/>
    <property type="molecule type" value="Genomic_DNA"/>
</dbReference>
<evidence type="ECO:0000256" key="3">
    <source>
        <dbReference type="ARBA" id="ARBA00022741"/>
    </source>
</evidence>
<comment type="catalytic activity">
    <reaction evidence="5">
        <text>hydrogencarbonate + NH4(+) + 2 ATP = carbamoyl phosphate + 2 ADP + phosphate + 2 H(+)</text>
        <dbReference type="Rhea" id="RHEA:18029"/>
        <dbReference type="ChEBI" id="CHEBI:15378"/>
        <dbReference type="ChEBI" id="CHEBI:17544"/>
        <dbReference type="ChEBI" id="CHEBI:28938"/>
        <dbReference type="ChEBI" id="CHEBI:30616"/>
        <dbReference type="ChEBI" id="CHEBI:43474"/>
        <dbReference type="ChEBI" id="CHEBI:58228"/>
        <dbReference type="ChEBI" id="CHEBI:456216"/>
        <dbReference type="EC" id="6.3.4.16"/>
    </reaction>
</comment>
<keyword evidence="3" id="KW-0547">Nucleotide-binding</keyword>
<dbReference type="Gene3D" id="1.10.1030.10">
    <property type="entry name" value="Carbamoyl-phosphate synthetase, large subunit oligomerisation domain"/>
    <property type="match status" value="1"/>
</dbReference>
<name>X1SNR9_9ZZZZ</name>
<dbReference type="SMART" id="SM01096">
    <property type="entry name" value="CPSase_L_D3"/>
    <property type="match status" value="1"/>
</dbReference>
<evidence type="ECO:0000256" key="4">
    <source>
        <dbReference type="ARBA" id="ARBA00022840"/>
    </source>
</evidence>
<keyword evidence="1" id="KW-0436">Ligase</keyword>
<feature type="non-terminal residue" evidence="7">
    <location>
        <position position="120"/>
    </location>
</feature>
<dbReference type="PANTHER" id="PTHR11405">
    <property type="entry name" value="CARBAMOYLTRANSFERASE FAMILY MEMBER"/>
    <property type="match status" value="1"/>
</dbReference>
<keyword evidence="4" id="KW-0067">ATP-binding</keyword>
<accession>X1SNR9</accession>
<dbReference type="InterPro" id="IPR016185">
    <property type="entry name" value="PreATP-grasp_dom_sf"/>
</dbReference>
<dbReference type="GO" id="GO:0005737">
    <property type="term" value="C:cytoplasm"/>
    <property type="evidence" value="ECO:0007669"/>
    <property type="project" value="TreeGrafter"/>
</dbReference>
<dbReference type="Pfam" id="PF25596">
    <property type="entry name" value="CPSase_L_D1"/>
    <property type="match status" value="1"/>
</dbReference>
<organism evidence="7">
    <name type="scientific">marine sediment metagenome</name>
    <dbReference type="NCBI Taxonomy" id="412755"/>
    <lineage>
        <taxon>unclassified sequences</taxon>
        <taxon>metagenomes</taxon>
        <taxon>ecological metagenomes</taxon>
    </lineage>
</organism>
<dbReference type="Gene3D" id="3.40.50.20">
    <property type="match status" value="1"/>
</dbReference>
<reference evidence="7" key="1">
    <citation type="journal article" date="2014" name="Front. Microbiol.">
        <title>High frequency of phylogenetically diverse reductive dehalogenase-homologous genes in deep subseafloor sedimentary metagenomes.</title>
        <authorList>
            <person name="Kawai M."/>
            <person name="Futagami T."/>
            <person name="Toyoda A."/>
            <person name="Takaki Y."/>
            <person name="Nishi S."/>
            <person name="Hori S."/>
            <person name="Arai W."/>
            <person name="Tsubouchi T."/>
            <person name="Morono Y."/>
            <person name="Uchiyama I."/>
            <person name="Ito T."/>
            <person name="Fujiyama A."/>
            <person name="Inagaki F."/>
            <person name="Takami H."/>
        </authorList>
    </citation>
    <scope>NUCLEOTIDE SEQUENCE</scope>
    <source>
        <strain evidence="7">Expedition CK06-06</strain>
    </source>
</reference>
<dbReference type="GO" id="GO:0006541">
    <property type="term" value="P:glutamine metabolic process"/>
    <property type="evidence" value="ECO:0007669"/>
    <property type="project" value="TreeGrafter"/>
</dbReference>
<evidence type="ECO:0000256" key="5">
    <source>
        <dbReference type="ARBA" id="ARBA00047359"/>
    </source>
</evidence>
<proteinExistence type="predicted"/>
<dbReference type="GO" id="GO:0004087">
    <property type="term" value="F:carbamoyl-phosphate synthase (ammonia) activity"/>
    <property type="evidence" value="ECO:0007669"/>
    <property type="project" value="UniProtKB-EC"/>
</dbReference>
<dbReference type="SUPFAM" id="SSF52440">
    <property type="entry name" value="PreATP-grasp domain"/>
    <property type="match status" value="1"/>
</dbReference>
<evidence type="ECO:0000259" key="6">
    <source>
        <dbReference type="SMART" id="SM01096"/>
    </source>
</evidence>
<dbReference type="GO" id="GO:0005524">
    <property type="term" value="F:ATP binding"/>
    <property type="evidence" value="ECO:0007669"/>
    <property type="project" value="UniProtKB-KW"/>
</dbReference>
<dbReference type="InterPro" id="IPR005480">
    <property type="entry name" value="CPSase_lsu_oligo"/>
</dbReference>
<sequence length="120" mass="13891">MIQFIFIGYNILKSEISEIEKDLIKVREYRKARKILPYVKQIDTLAAEYPALTNYLYLTYSGSEHDIQYEKDENSVIVLGSGAYRIGSSVEFDWCSVNALDTIKEEGYRSVMINYNPETV</sequence>
<gene>
    <name evidence="7" type="ORF">S12H4_31017</name>
</gene>
<dbReference type="GO" id="GO:0046872">
    <property type="term" value="F:metal ion binding"/>
    <property type="evidence" value="ECO:0007669"/>
    <property type="project" value="UniProtKB-KW"/>
</dbReference>
<evidence type="ECO:0000256" key="2">
    <source>
        <dbReference type="ARBA" id="ARBA00022723"/>
    </source>
</evidence>
<evidence type="ECO:0000256" key="1">
    <source>
        <dbReference type="ARBA" id="ARBA00022598"/>
    </source>
</evidence>
<keyword evidence="2" id="KW-0479">Metal-binding</keyword>
<dbReference type="AlphaFoldDB" id="X1SNR9"/>
<feature type="domain" description="Carbamoyl-phosphate synthetase large subunit oligomerisation" evidence="6">
    <location>
        <begin position="11"/>
        <end position="60"/>
    </location>
</feature>
<dbReference type="FunFam" id="3.40.50.20:FF:000001">
    <property type="entry name" value="Carbamoyl-phosphate synthase large chain"/>
    <property type="match status" value="1"/>
</dbReference>
<dbReference type="SUPFAM" id="SSF48108">
    <property type="entry name" value="Carbamoyl phosphate synthetase, large subunit connection domain"/>
    <property type="match status" value="1"/>
</dbReference>
<dbReference type="InterPro" id="IPR058047">
    <property type="entry name" value="CPSase_preATP-grasp"/>
</dbReference>
<dbReference type="GO" id="GO:0004088">
    <property type="term" value="F:carbamoyl-phosphate synthase (glutamine-hydrolyzing) activity"/>
    <property type="evidence" value="ECO:0007669"/>
    <property type="project" value="TreeGrafter"/>
</dbReference>
<dbReference type="InterPro" id="IPR036897">
    <property type="entry name" value="CarbamoylP_synth_lsu_oligo_sf"/>
</dbReference>
<comment type="caution">
    <text evidence="7">The sequence shown here is derived from an EMBL/GenBank/DDBJ whole genome shotgun (WGS) entry which is preliminary data.</text>
</comment>
<dbReference type="PANTHER" id="PTHR11405:SF53">
    <property type="entry name" value="CARBAMOYL-PHOSPHATE SYNTHASE [AMMONIA], MITOCHONDRIAL"/>
    <property type="match status" value="1"/>
</dbReference>